<evidence type="ECO:0000256" key="1">
    <source>
        <dbReference type="ARBA" id="ARBA00001946"/>
    </source>
</evidence>
<evidence type="ECO:0000313" key="13">
    <source>
        <dbReference type="Proteomes" id="UP001199319"/>
    </source>
</evidence>
<evidence type="ECO:0000256" key="3">
    <source>
        <dbReference type="ARBA" id="ARBA00022618"/>
    </source>
</evidence>
<dbReference type="Gene3D" id="3.40.50.300">
    <property type="entry name" value="P-loop containing nucleotide triphosphate hydrolases"/>
    <property type="match status" value="1"/>
</dbReference>
<accession>A0AAE3AGT7</accession>
<organism evidence="12 13">
    <name type="scientific">Brotocaccenecus cirricatena</name>
    <dbReference type="NCBI Taxonomy" id="3064195"/>
    <lineage>
        <taxon>Bacteria</taxon>
        <taxon>Bacillati</taxon>
        <taxon>Bacillota</taxon>
        <taxon>Clostridia</taxon>
        <taxon>Eubacteriales</taxon>
        <taxon>Oscillospiraceae</taxon>
        <taxon>Brotocaccenecus</taxon>
    </lineage>
</organism>
<keyword evidence="6" id="KW-0460">Magnesium</keyword>
<proteinExistence type="inferred from homology"/>
<dbReference type="GO" id="GO:0005829">
    <property type="term" value="C:cytosol"/>
    <property type="evidence" value="ECO:0007669"/>
    <property type="project" value="TreeGrafter"/>
</dbReference>
<dbReference type="EMBL" id="JAJEPW010000025">
    <property type="protein sequence ID" value="MCC2129720.1"/>
    <property type="molecule type" value="Genomic_DNA"/>
</dbReference>
<keyword evidence="13" id="KW-1185">Reference proteome</keyword>
<dbReference type="InterPro" id="IPR027417">
    <property type="entry name" value="P-loop_NTPase"/>
</dbReference>
<evidence type="ECO:0000256" key="9">
    <source>
        <dbReference type="ARBA" id="ARBA00023306"/>
    </source>
</evidence>
<dbReference type="InterPro" id="IPR030393">
    <property type="entry name" value="G_ENGB_dom"/>
</dbReference>
<dbReference type="GO" id="GO:0005525">
    <property type="term" value="F:GTP binding"/>
    <property type="evidence" value="ECO:0007669"/>
    <property type="project" value="UniProtKB-UniRule"/>
</dbReference>
<keyword evidence="4" id="KW-0479">Metal-binding</keyword>
<keyword evidence="3 10" id="KW-0132">Cell division</keyword>
<evidence type="ECO:0000256" key="8">
    <source>
        <dbReference type="ARBA" id="ARBA00023210"/>
    </source>
</evidence>
<dbReference type="InterPro" id="IPR019987">
    <property type="entry name" value="GTP-bd_ribosome_bio_YsxC"/>
</dbReference>
<dbReference type="PANTHER" id="PTHR11649">
    <property type="entry name" value="MSS1/TRME-RELATED GTP-BINDING PROTEIN"/>
    <property type="match status" value="1"/>
</dbReference>
<dbReference type="GO" id="GO:0046872">
    <property type="term" value="F:metal ion binding"/>
    <property type="evidence" value="ECO:0007669"/>
    <property type="project" value="UniProtKB-KW"/>
</dbReference>
<evidence type="ECO:0000259" key="11">
    <source>
        <dbReference type="PROSITE" id="PS51706"/>
    </source>
</evidence>
<evidence type="ECO:0000256" key="10">
    <source>
        <dbReference type="HAMAP-Rule" id="MF_00321"/>
    </source>
</evidence>
<dbReference type="HAMAP" id="MF_00321">
    <property type="entry name" value="GTPase_EngB"/>
    <property type="match status" value="1"/>
</dbReference>
<comment type="function">
    <text evidence="10">Necessary for normal cell division and for the maintenance of normal septation.</text>
</comment>
<reference evidence="12" key="1">
    <citation type="submission" date="2021-10" db="EMBL/GenBank/DDBJ databases">
        <title>Anaerobic single-cell dispensing facilitates the cultivation of human gut bacteria.</title>
        <authorList>
            <person name="Afrizal A."/>
        </authorList>
    </citation>
    <scope>NUCLEOTIDE SEQUENCE</scope>
    <source>
        <strain evidence="12">CLA-AA-H272</strain>
    </source>
</reference>
<comment type="caution">
    <text evidence="12">The sequence shown here is derived from an EMBL/GenBank/DDBJ whole genome shotgun (WGS) entry which is preliminary data.</text>
</comment>
<evidence type="ECO:0000313" key="12">
    <source>
        <dbReference type="EMBL" id="MCC2129720.1"/>
    </source>
</evidence>
<evidence type="ECO:0000256" key="2">
    <source>
        <dbReference type="ARBA" id="ARBA00009638"/>
    </source>
</evidence>
<sequence>MTINYNKAEFIRSAVRPEAFIRDGRPQVTFAGRSNVGKSSVINRLLNRKNFARVGATPGKTTQVNYFLIDNRVYLTDLPGYGYAKVSKEERDRWGRLMESYFQEPGLISLGVLIVDARHKPTADDVTMFQWFRGTGCPVVVVANKLDKLKKSEIEPNLQLIRDTLELEEQDCLVPFSAEKGTGKNELLSAISQRLGV</sequence>
<gene>
    <name evidence="12" type="primary">yihA</name>
    <name evidence="10" type="synonym">engB</name>
    <name evidence="12" type="ORF">LKD37_09350</name>
</gene>
<comment type="similarity">
    <text evidence="2 10">Belongs to the TRAFAC class TrmE-Era-EngA-EngB-Septin-like GTPase superfamily. EngB GTPase family.</text>
</comment>
<dbReference type="Proteomes" id="UP001199319">
    <property type="component" value="Unassembled WGS sequence"/>
</dbReference>
<dbReference type="AlphaFoldDB" id="A0AAE3AGT7"/>
<dbReference type="CDD" id="cd01876">
    <property type="entry name" value="YihA_EngB"/>
    <property type="match status" value="1"/>
</dbReference>
<name>A0AAE3AGT7_9FIRM</name>
<keyword evidence="9 10" id="KW-0131">Cell cycle</keyword>
<dbReference type="GO" id="GO:0000917">
    <property type="term" value="P:division septum assembly"/>
    <property type="evidence" value="ECO:0007669"/>
    <property type="project" value="UniProtKB-KW"/>
</dbReference>
<dbReference type="SUPFAM" id="SSF52540">
    <property type="entry name" value="P-loop containing nucleoside triphosphate hydrolases"/>
    <property type="match status" value="1"/>
</dbReference>
<dbReference type="RefSeq" id="WP_302928960.1">
    <property type="nucleotide sequence ID" value="NZ_JAJEPW010000025.1"/>
</dbReference>
<evidence type="ECO:0000256" key="5">
    <source>
        <dbReference type="ARBA" id="ARBA00022741"/>
    </source>
</evidence>
<keyword evidence="7 10" id="KW-0342">GTP-binding</keyword>
<dbReference type="InterPro" id="IPR006073">
    <property type="entry name" value="GTP-bd"/>
</dbReference>
<evidence type="ECO:0000256" key="6">
    <source>
        <dbReference type="ARBA" id="ARBA00022842"/>
    </source>
</evidence>
<dbReference type="NCBIfam" id="TIGR03598">
    <property type="entry name" value="GTPase_YsxC"/>
    <property type="match status" value="1"/>
</dbReference>
<comment type="cofactor">
    <cofactor evidence="1">
        <name>Mg(2+)</name>
        <dbReference type="ChEBI" id="CHEBI:18420"/>
    </cofactor>
</comment>
<protein>
    <recommendedName>
        <fullName evidence="10">Probable GTP-binding protein EngB</fullName>
    </recommendedName>
</protein>
<dbReference type="PANTHER" id="PTHR11649:SF13">
    <property type="entry name" value="ENGB-TYPE G DOMAIN-CONTAINING PROTEIN"/>
    <property type="match status" value="1"/>
</dbReference>
<dbReference type="PROSITE" id="PS51706">
    <property type="entry name" value="G_ENGB"/>
    <property type="match status" value="1"/>
</dbReference>
<dbReference type="Pfam" id="PF01926">
    <property type="entry name" value="MMR_HSR1"/>
    <property type="match status" value="1"/>
</dbReference>
<keyword evidence="5 10" id="KW-0547">Nucleotide-binding</keyword>
<feature type="domain" description="EngB-type G" evidence="11">
    <location>
        <begin position="24"/>
        <end position="197"/>
    </location>
</feature>
<evidence type="ECO:0000256" key="4">
    <source>
        <dbReference type="ARBA" id="ARBA00022723"/>
    </source>
</evidence>
<evidence type="ECO:0000256" key="7">
    <source>
        <dbReference type="ARBA" id="ARBA00023134"/>
    </source>
</evidence>
<keyword evidence="8 10" id="KW-0717">Septation</keyword>